<evidence type="ECO:0000256" key="2">
    <source>
        <dbReference type="PROSITE-ProRule" id="PRU00626"/>
    </source>
</evidence>
<protein>
    <submittedName>
        <fullName evidence="4">RNA-binding protein YhbY</fullName>
    </submittedName>
</protein>
<dbReference type="GO" id="GO:0003723">
    <property type="term" value="F:RNA binding"/>
    <property type="evidence" value="ECO:0007669"/>
    <property type="project" value="UniProtKB-UniRule"/>
</dbReference>
<dbReference type="NCBIfam" id="TIGR00253">
    <property type="entry name" value="RNA_bind_YhbY"/>
    <property type="match status" value="1"/>
</dbReference>
<name>A0A140L917_9FIRM</name>
<gene>
    <name evidence="4" type="primary">yhbY</name>
    <name evidence="4" type="ORF">AN619_05700</name>
</gene>
<evidence type="ECO:0000256" key="1">
    <source>
        <dbReference type="ARBA" id="ARBA00022884"/>
    </source>
</evidence>
<feature type="domain" description="CRM" evidence="3">
    <location>
        <begin position="19"/>
        <end position="115"/>
    </location>
</feature>
<dbReference type="PATRIC" id="fig|520762.4.peg.646"/>
<dbReference type="Pfam" id="PF01985">
    <property type="entry name" value="CRS1_YhbY"/>
    <property type="match status" value="1"/>
</dbReference>
<organism evidence="4 5">
    <name type="scientific">Thermotalea metallivorans</name>
    <dbReference type="NCBI Taxonomy" id="520762"/>
    <lineage>
        <taxon>Bacteria</taxon>
        <taxon>Bacillati</taxon>
        <taxon>Bacillota</taxon>
        <taxon>Clostridia</taxon>
        <taxon>Peptostreptococcales</taxon>
        <taxon>Thermotaleaceae</taxon>
        <taxon>Thermotalea</taxon>
    </lineage>
</organism>
<reference evidence="4 5" key="1">
    <citation type="submission" date="2015-12" db="EMBL/GenBank/DDBJ databases">
        <title>Draft genome sequence of the thermoanaerobe Thermotalea metallivorans, an isolate from the runoff channel of the Great Artesian Basin, Australia.</title>
        <authorList>
            <person name="Patel B.K."/>
        </authorList>
    </citation>
    <scope>NUCLEOTIDE SEQUENCE [LARGE SCALE GENOMIC DNA]</scope>
    <source>
        <strain evidence="4 5">B2-1</strain>
    </source>
</reference>
<dbReference type="Proteomes" id="UP000070456">
    <property type="component" value="Unassembled WGS sequence"/>
</dbReference>
<evidence type="ECO:0000313" key="4">
    <source>
        <dbReference type="EMBL" id="KXG77042.1"/>
    </source>
</evidence>
<dbReference type="SMART" id="SM01103">
    <property type="entry name" value="CRS1_YhbY"/>
    <property type="match status" value="1"/>
</dbReference>
<dbReference type="SUPFAM" id="SSF75471">
    <property type="entry name" value="YhbY-like"/>
    <property type="match status" value="1"/>
</dbReference>
<sequence>MKSIEEKREKRLKYKRRITLLTGKQRSYLKGLANTIKPITQIGKQGITENFIHQLEEALEARELVKVHVLENSLMNAKEAASEVVQLTGAEFVQAIGNKFVIYRRSKENPKIHFPH</sequence>
<dbReference type="PROSITE" id="PS51295">
    <property type="entry name" value="CRM"/>
    <property type="match status" value="1"/>
</dbReference>
<dbReference type="InterPro" id="IPR017924">
    <property type="entry name" value="RNA-binding_YhbY"/>
</dbReference>
<dbReference type="InterPro" id="IPR035920">
    <property type="entry name" value="YhbY-like_sf"/>
</dbReference>
<dbReference type="InterPro" id="IPR051925">
    <property type="entry name" value="RNA-binding_domain"/>
</dbReference>
<proteinExistence type="predicted"/>
<evidence type="ECO:0000259" key="3">
    <source>
        <dbReference type="PROSITE" id="PS51295"/>
    </source>
</evidence>
<dbReference type="Gene3D" id="3.30.110.60">
    <property type="entry name" value="YhbY-like"/>
    <property type="match status" value="1"/>
</dbReference>
<dbReference type="EMBL" id="LOEE01000019">
    <property type="protein sequence ID" value="KXG77042.1"/>
    <property type="molecule type" value="Genomic_DNA"/>
</dbReference>
<dbReference type="PANTHER" id="PTHR40065">
    <property type="entry name" value="RNA-BINDING PROTEIN YHBY"/>
    <property type="match status" value="1"/>
</dbReference>
<keyword evidence="1 2" id="KW-0694">RNA-binding</keyword>
<comment type="caution">
    <text evidence="4">The sequence shown here is derived from an EMBL/GenBank/DDBJ whole genome shotgun (WGS) entry which is preliminary data.</text>
</comment>
<dbReference type="STRING" id="520762.AN619_05700"/>
<dbReference type="InterPro" id="IPR001890">
    <property type="entry name" value="RNA-binding_CRM"/>
</dbReference>
<accession>A0A140L917</accession>
<dbReference type="AlphaFoldDB" id="A0A140L917"/>
<evidence type="ECO:0000313" key="5">
    <source>
        <dbReference type="Proteomes" id="UP000070456"/>
    </source>
</evidence>
<dbReference type="PANTHER" id="PTHR40065:SF3">
    <property type="entry name" value="RNA-BINDING PROTEIN YHBY"/>
    <property type="match status" value="1"/>
</dbReference>
<keyword evidence="5" id="KW-1185">Reference proteome</keyword>